<reference evidence="1 2" key="1">
    <citation type="submission" date="2024-07" db="EMBL/GenBank/DDBJ databases">
        <title>Chromosome-level genome assembly of the water stick insect Ranatra chinensis (Heteroptera: Nepidae).</title>
        <authorList>
            <person name="Liu X."/>
        </authorList>
    </citation>
    <scope>NUCLEOTIDE SEQUENCE [LARGE SCALE GENOMIC DNA]</scope>
    <source>
        <strain evidence="1">Cailab_2021Rc</strain>
        <tissue evidence="1">Muscle</tissue>
    </source>
</reference>
<protein>
    <submittedName>
        <fullName evidence="1">Uncharacterized protein</fullName>
    </submittedName>
</protein>
<comment type="caution">
    <text evidence="1">The sequence shown here is derived from an EMBL/GenBank/DDBJ whole genome shotgun (WGS) entry which is preliminary data.</text>
</comment>
<keyword evidence="2" id="KW-1185">Reference proteome</keyword>
<dbReference type="Proteomes" id="UP001558652">
    <property type="component" value="Unassembled WGS sequence"/>
</dbReference>
<accession>A0ABD0YWZ4</accession>
<gene>
    <name evidence="1" type="ORF">AAG570_000188</name>
</gene>
<organism evidence="1 2">
    <name type="scientific">Ranatra chinensis</name>
    <dbReference type="NCBI Taxonomy" id="642074"/>
    <lineage>
        <taxon>Eukaryota</taxon>
        <taxon>Metazoa</taxon>
        <taxon>Ecdysozoa</taxon>
        <taxon>Arthropoda</taxon>
        <taxon>Hexapoda</taxon>
        <taxon>Insecta</taxon>
        <taxon>Pterygota</taxon>
        <taxon>Neoptera</taxon>
        <taxon>Paraneoptera</taxon>
        <taxon>Hemiptera</taxon>
        <taxon>Heteroptera</taxon>
        <taxon>Panheteroptera</taxon>
        <taxon>Nepomorpha</taxon>
        <taxon>Nepidae</taxon>
        <taxon>Ranatrinae</taxon>
        <taxon>Ranatra</taxon>
    </lineage>
</organism>
<name>A0ABD0YWZ4_9HEMI</name>
<sequence length="117" mass="12907">MSCYCATLGSDLCSGGFRCECECGVGSHVHIPPRGALRKGGVPSVKDTVEGHCTRPADLSCPAKDTHHDHWSPEVGACRHPNMCRSDCFDHNPAKDFVDARARYKFYLESCKNKLYC</sequence>
<dbReference type="EMBL" id="JBFDAA010000001">
    <property type="protein sequence ID" value="KAL1140256.1"/>
    <property type="molecule type" value="Genomic_DNA"/>
</dbReference>
<dbReference type="AlphaFoldDB" id="A0ABD0YWZ4"/>
<evidence type="ECO:0000313" key="1">
    <source>
        <dbReference type="EMBL" id="KAL1140256.1"/>
    </source>
</evidence>
<proteinExistence type="predicted"/>
<evidence type="ECO:0000313" key="2">
    <source>
        <dbReference type="Proteomes" id="UP001558652"/>
    </source>
</evidence>